<dbReference type="Pfam" id="PF21013">
    <property type="entry name" value="LOC400499"/>
    <property type="match status" value="1"/>
</dbReference>
<dbReference type="InterPro" id="IPR011030">
    <property type="entry name" value="Lipovitellin_superhlx_dom"/>
</dbReference>
<sequence length="5720" mass="644298">MKEVWMTISLIACCFARRIETKPKSFSMLCTESSKTNFAPGQTYIYQYETSTVSRITGTSDQQSGSAGFNSRIKVLVLSKCEHVITFENVESNTMSAQSNLRELLSRYPLQVNWQDGRIHELYPHQEENTWVLNIKRGFLSAMQNSFSRGQEEGKELDVVGNCETRYRQQDNGATITVRKTKDLMQCANDRSTPYTSVLYVQYQADSSRQSLLASTQDCNQTWTKEGILRQTSCREEHLFRPLSYRGNRAQTTVTQKLRLMSQQSENNGPTPFSERKIRRTTLAYEEILSKGTEDVNSDTFTLTTAIEDACDLINANAPTETMPSAFLQVVTEMKRLNKTSIRFVWDAIEAGNICRIQQEKIRQMFLDAIPMCDKDACVEFAIDMIKSNAVKLDQKSAWISALSMVSKPTKKTIAVVLDLIRSPEPTTETFLTLGTLVYRFCLDHKSCMKYDVVSEVVAFLKEPLGVNCHTTDESQNRRIILSLKALGNAAVTTDGSVLNSCISEKRNSPTTRLAAIASFRRQACASDRFALREILSDASEDSEIRIAAYSALMQCPSFEVVRLVINLMQSEEVNQVGSYIWRHVMEIGQSADPLKQYMKKLFSISDLSDKFSKDKQKFSGYYEKSLYFETLNLGAELDGDLVWSTTSFIPRSARLNLTVDVFGAAFNLFEIGGRVQGLERQLERMFGPSATESVLLSAFLGFKSNEGSEKNKRGAISNYDRKLEEIERRHQQATPTLEEPSASVFFRMFGNELAFSTFQTEIAESIQHGSWFEGIQMLYKLITGSDWSFQHHRLLADSKIVVPTMSGLPLTLDVTGISTLDVSVGGQMDLNKIFFEGFYLTGRLKPKGAVEISATMSIDIGPLTKAGIELKTTLSTSLNINGTVSLVQGENFRLRIDVPQDQMDVISFKSNLFVFEENERSQIVSSSPEKKSSWCSDDQSHLLGIQLCIKSSRSNPSNMADDMTPFFPLAGHADYKFNIRKTDPNLTHYLIETGYGFHPSPNLLLPEQLNVYFFIGTPGSSVNRDARFDLAFAAYDDNISCRLATSQRSLLIQANRHVTESEKSADITVTIDNLQTYRVEGNMAYEKSRIGGHLWNGRAQILTPNLKANPPTITGLFAFSGDGQIECRIDLTNVLVEPIILRGDATVSHVSERRRYSGSGQVTIPGYLNIEGQLLITSKDGSDKTHFGFSYELLGLPQHFVELSYKQIKNQEKWNIATEVSTSQFPPLNHKILLKQENTNSVLESSLTIDYGAQYNEKSNTNKFAIKQLLTNRTTKNKFHLEGLWSLSVPSFDVDYKANLKHISDWSTAGNNAIVFSGAFRSSRHAQPLSVHFTMSNKSSKHKLNLEMKFMLSTPWGDISSLQILTQPTKDRYNAFANFGLRRAVGLQSAAIDSQREEYSVEDIFLIRPSSEDILFFATQWSKTEAKGNGYRINVSTILQSQWNRGLSMNASVVDESLATSTKTVTKKRVECTLSQDDTYLGIVAESIKEKMDFNSSAPNSVVASRSLLARVEWKDFSHAVKHVEVNGKLNRVSPKFGAWSSTENRIDIIMNVTHSANMAENQTKPFKPNLFGLKASVFAHPISQTEGFDLEHTFGFIVDVNAPNTSINFSFNQELEVKFSNYLDMAVVLTLEGNLPPSLLLNPPITSYHLVKNFRVNPNGQLISANFLLDNVEAFHFNATFHSEDNSLTSDLQWMHSPSKFLWLFKMLPQELCLKFDVQKTNDTINFSQKVQSLFDLQSITFAVRGKINLLQNEAQLVITQKIPIFTELLSLPRELVIRANSTNSLSLKEITVAASVDGTNLIRAGTSVNIPSSTSQLIYRIRFVLEQTFNVDLLPSTFESIAILVWNPLKKYALELDATIESSSVNSRLGVELPLSGRGTRVNFSNVHSFQALKEAGFPIVYEIGISRSDEGDDVELGYRADDRIAKMNLNLSHQPVTKTNTYRSSLTVDISHNSKRLLREWNIPLQFKSVIRMDENNEDRRNQRNTSLSWTLNLVDKSFRTTLTLIANSNNEHPFAFEFLLSGAHDIGLLKAKLPEDFEFNGSIRKVHSGLTFRISRSLTAKQLFFETTAFAHTPEGELSRADFVLEVSDNFPILSELFPRRFSTSITLEKVICFCGFNVAAGLAHDDTNTLKTELHLDCNDTSVVLSFQSNTNIANLQKAGVPAEFLLVSEIFSHSFHKTAGYILRVSKNGKKDHLYLKVSDNNQAGNSDDQYKLELSQSFQELKSLYNVPYNLLLTFSGKVEPWQGAEGRVNITVDRLYKFLKFKFGYLSNAEDQYYSFHYLLCHNLAANGNDGLLDQRLTAEVRFDFYVDGSGYDIVYQLEHSIDSLKALKIPTNQQIKLSVILGTNNTVGLEFISSCGSRFSFSPKIIYKPGDSDESLTLTWTSRNGYQQLPFPSNVISSLSVVRNGDNQMTGSVYTIANEKTFRITASFLNEAESYKYVKRRTLQVSLDPTTLLAPYFDVMPYQKSITLTVSQLRNGNRQEADLIFSTGTDEDFHATFSSEGLSATFQQSRTGLIALEISSNVEALQNFGIPQSMHGTLNFRLTAESSGISLNLGTNSGKHIDVDVTFTNQVAGSYDFIYTTSQNFEYFGDTVQYPQQFQATVKVVAEAAKLSVRSRLMLDQQTRFIQLVVDMPILSAESYASRQISRSLYFSHDFATLSEVFNIPREFEVNVDLTTRQTGGTFDWSSLGEINDIRLTLAINIEQSSIIEKSLTYRFVDDQLESILTLQQNISRLLKLGLPSFSRLEVQAQIKENSQLYEMEVTFGRKSRSPVHIALLTTKQEIVKGTKRALHEASLSLNHNAEVLSDLFRIPTNTKLTLRRVLRKISPSFEVGATLWVGREQLDIFVELDKVNKGYSLYLASTQDVDVLLQLGISRDLDVTITRHSPLDGYMQGGTIRISTRNNYGASNSLSVTLTHDARFTDFVNIQFEHDFPLLKTMSVPEDITGLLSAENKESIVIISLKGCADKQCIRASFNYTVNHIENTLSASSMFLHNLFALERYDIPSNMSFQLQGHARLQRAGIKLSTRIGQSQMKMAAGLNLTLHSSEWNFSTEFFHNFDILQLMLQIPSVSHFKLSYNKPSNDDREFKTSFIYGNRGLSAIVAVRTTMNPNFFRVDSSVLHNLEVLASMEIPMQMKVMVSVGEVLDGYRTGFLFQMNRFVLNTTGVVYWSDIRGLNVRIDNKHNMSQLLLLRRIYLAITVGAIEDSGYVGEIKILRNQKKNVIRLTARGESSGRNSRRFSTTLEQDFTADFDTASIWYNLASKIELHVQARANYDNNELQLHVVVEDKVLDINLEKSRQSDQQWEISGNITQSLDWIKNSFPGFPGHISISGEIRIIPKGYRTTVDLEYNEKSNSFQLQTEYLFNEDTRRNESVLSFRHNVAEWVSEYNIPLQAKVTAYSGKEDTSKSSSVSFGCLVQFDEYQAHLSLQGTTQDVIMSDLQMRTSVRVYINSIHDWSPFSSMLNIPRNLKLSLETIPLRNGVTLEVINVKDETENRASATVVCGWDDGERRNIINLQFSHDMNELCDIYRVPLRVHFLGFVNMQADYYRAIAGWIFSVDDRFMEQSLAYDIESSLSFDIKIVNEIRNLANDFAFFLPSTNLSFSSQLHKMSLCIIFNQTIGLNMRSVKINFGYMNDVQKRLFFSINHNIARLLKDLLIPEEFGIVLSYHITSGERVFDVDVACGARKASASAKFRRKRNRFKITFESQHNVLNSSIIPETLHLLYSVRWTQTLLRTAFESDFGDVGPQRARFAISCGVKKPWKSRMEFKAQLIQNIDFLIIFGVPRESNLLLFFSRPKAKIYAMGINISFNLQLLQISGHLKVRNFAKKSLSMRFRQNIPALTEELNVPEAKKLDITSTWLGDPVSYYFVLKSTNKGEAPKHFSFSLDFNKTLSKFYSEISTSHDFSVLERWWPSEVSVQTRFDSSGNEMSTQAEVFFGDETLSAIAYAGINPYEIQCNIQHNIAGLEKIWLPNTVNGNMTFNLAVSSSAVRVMIATQNILLETSELSLDFVYSIGSSSTMNTAFSHNMKTLSTVFPSLIQHSLFVDVEKDLSVRNVISTENGSSNFSATITYGVNNEDESRKEVVVAVMHNMRTLTELQVPLNIRICWHYLINQGVSSGVIIDMDSRSTFEATFVLPSFTNARFEIYTALHHSHDSLAEGATYNLTVWAKELNVFKLKSVLIRDYEQSTPYILEATFGKTEENLLHYEFKAFTNDNTLSSISVLLDVKNMSETYTNSEIKFSFSHSLEELEDFFPSEVDIQSNNLFNFKDQRKWEMKTNTTYTTSNDKELQFMFGASGEIGQQQMVSSSKNVQMLSSFKNFPFLSELLKTEDDSNKMQITFKYDYVSPVLSSYKNVIYAQKSLILSASGVGRFVELEGFTKKSVSDNKFTSSEASISVNHAMNELTSLAIPSSLSFRTSSVSYADSANVDVILSWHANNSMRQTVNGTMQYDGELPARVLGSHTFYAELNQPFADLPEQLTLTGNMQLTDSHYMSDWRINYAGADQIYLHQRLEGTQLGRFEADFIFKQPDSGFPVTNLDIATSLSSVGLTKNIFGRIVLNKNYPDQFSGTVIEPHQGSDIQKRFLAKLTLQPGAVSQYFIDYNETIFTQIDGEVSETGILFAFNGSSVDKVMVVKLSANIPNTQMFTADMLVQHPFNDVMPSNLQWTGNIRLAGELDFKAKRYLRTKFLINTGLLENEMILLTTLKFNCRTTILGMETELLRADNKLGEIKVLFANNSYKKATNITGLITYVNVESGFSLSGVGEYYLSDSLRQISAEFDNGTEKPLVWTVQWNDDLTFDLVEIRSRSPVLKEVNMIVRRTLDVQTGTGYEVEIRTESGNFSFQLRLEVAFNKESIGFGLGFSAGEEISDFSLVLARTGRKTYLQVCNAKIAESESTKETIFLMSISDLLNGWFQLQVSANRQKFTKISRELGQLRRQISGYLELLRSRFQIFCGPTKQPAFANIFIQILKKMDEFAIRNLFQLHQVVLFITSFEMHSILYEMNKHAQNIIKSVELPFDHLQEVYYETFLSKIKYDLSKVVEYFMSNTRQTKYGWIVVNAINEIVDMMLGCLPSSHRLLQYSDDSVVVTFSSKATFHCFGQQQSLPVAAVMRDWLAGTYFTKFVKDMLGYGVHELYYKLIAAWNGKFVLSPFPGHATVIDNRHIITFDGKLFDIEGSNCAYLLFHAFLDGNFSLILQRTLEDTSSYLLKIETSSRKPMSLQIYSDNRASVNGEFVDIPYNDDTVDITRTHVEITARLKSKDVSLSCSNLHGYVCHLYLGGFYFGRISGLMGSMDNEPKNGIVTADGVQMNDMLAVQKTWEVAPDASRVECPSVVTSSLTCNTQDVCAELFTSLDSTLRACFPVVDPMPYLQACRRRSCDITASCSLASAYRERCAKVGAYVRMSSNCSKCVSKLTTASAEAQSNDSSITRRLETILVVEGGSCANILREALPRLMHAMEEEVFGSESRYGLVVYGKNGVALHTLTSKGDLFGSSHHVIKALRRFVSDERVIKSVGANALHALKQAVIYPFSEKAQKNVIMLSCEDCNETSEIKLLSQISETINRLGIKYHLLRNQAILANSNKQNVSGKERILGYDKNGVFTGKSIRKSNSNSVPNLLNEIIVPKTDMCSLLLPLISDGSVWNVATMATRSRTTGKLVTTAVAKRVTGVTALLENSGPVLAGSLCRNCTCLTIDPNGLSRSVCAPCG</sequence>
<dbReference type="Gene3D" id="2.20.80.10">
    <property type="entry name" value="Lipovitellin-phosvitin complex, chain A, domain 4"/>
    <property type="match status" value="1"/>
</dbReference>
<keyword evidence="2" id="KW-0758">Storage protein</keyword>
<dbReference type="SUPFAM" id="SSF48431">
    <property type="entry name" value="Lipovitellin-phosvitin complex, superhelical domain"/>
    <property type="match status" value="1"/>
</dbReference>
<keyword evidence="9" id="KW-1185">Reference proteome</keyword>
<gene>
    <name evidence="8" type="ORF">CVLEPA_LOCUS5633</name>
</gene>
<dbReference type="SUPFAM" id="SSF56968">
    <property type="entry name" value="Lipovitellin-phosvitin complex, beta-sheet shell regions"/>
    <property type="match status" value="2"/>
</dbReference>
<evidence type="ECO:0000313" key="8">
    <source>
        <dbReference type="EMBL" id="CAK8676148.1"/>
    </source>
</evidence>
<evidence type="ECO:0000256" key="3">
    <source>
        <dbReference type="ARBA" id="ARBA00023157"/>
    </source>
</evidence>
<comment type="caution">
    <text evidence="5">Lacks conserved residue(s) required for the propagation of feature annotation.</text>
</comment>
<dbReference type="Gene3D" id="1.25.10.20">
    <property type="entry name" value="Vitellinogen, superhelical"/>
    <property type="match status" value="1"/>
</dbReference>
<dbReference type="Proteomes" id="UP001642483">
    <property type="component" value="Unassembled WGS sequence"/>
</dbReference>
<name>A0ABP0F8U9_CLALP</name>
<dbReference type="EMBL" id="CAWYQH010000024">
    <property type="protein sequence ID" value="CAK8676148.1"/>
    <property type="molecule type" value="Genomic_DNA"/>
</dbReference>
<dbReference type="SMART" id="SM00216">
    <property type="entry name" value="VWD"/>
    <property type="match status" value="1"/>
</dbReference>
<proteinExistence type="predicted"/>
<feature type="domain" description="VWFD" evidence="7">
    <location>
        <begin position="5167"/>
        <end position="5344"/>
    </location>
</feature>
<reference evidence="8 9" key="1">
    <citation type="submission" date="2024-02" db="EMBL/GenBank/DDBJ databases">
        <authorList>
            <person name="Daric V."/>
            <person name="Darras S."/>
        </authorList>
    </citation>
    <scope>NUCLEOTIDE SEQUENCE [LARGE SCALE GENOMIC DNA]</scope>
</reference>
<accession>A0ABP0F8U9</accession>
<dbReference type="Gene3D" id="2.20.50.20">
    <property type="entry name" value="Lipovitellin. Chain A, domain 3"/>
    <property type="match status" value="1"/>
</dbReference>
<dbReference type="InterPro" id="IPR015255">
    <property type="entry name" value="Vitellinogen_open_b-sht"/>
</dbReference>
<dbReference type="PANTHER" id="PTHR23345">
    <property type="entry name" value="VITELLOGENIN-RELATED"/>
    <property type="match status" value="1"/>
</dbReference>
<dbReference type="InterPro" id="IPR001747">
    <property type="entry name" value="Vitellogenin_N"/>
</dbReference>
<evidence type="ECO:0000256" key="5">
    <source>
        <dbReference type="PROSITE-ProRule" id="PRU00557"/>
    </source>
</evidence>
<evidence type="ECO:0000256" key="1">
    <source>
        <dbReference type="ARBA" id="ARBA00022729"/>
    </source>
</evidence>
<dbReference type="PROSITE" id="PS51233">
    <property type="entry name" value="VWFD"/>
    <property type="match status" value="1"/>
</dbReference>
<evidence type="ECO:0000256" key="4">
    <source>
        <dbReference type="ARBA" id="ARBA00023180"/>
    </source>
</evidence>
<dbReference type="Pfam" id="PF00094">
    <property type="entry name" value="VWD"/>
    <property type="match status" value="1"/>
</dbReference>
<evidence type="ECO:0008006" key="10">
    <source>
        <dbReference type="Google" id="ProtNLM"/>
    </source>
</evidence>
<comment type="caution">
    <text evidence="8">The sequence shown here is derived from an EMBL/GenBank/DDBJ whole genome shotgun (WGS) entry which is preliminary data.</text>
</comment>
<dbReference type="Pfam" id="PF09172">
    <property type="entry name" value="Vit_open_b-sht"/>
    <property type="match status" value="1"/>
</dbReference>
<organism evidence="8 9">
    <name type="scientific">Clavelina lepadiformis</name>
    <name type="common">Light-bulb sea squirt</name>
    <name type="synonym">Ascidia lepadiformis</name>
    <dbReference type="NCBI Taxonomy" id="159417"/>
    <lineage>
        <taxon>Eukaryota</taxon>
        <taxon>Metazoa</taxon>
        <taxon>Chordata</taxon>
        <taxon>Tunicata</taxon>
        <taxon>Ascidiacea</taxon>
        <taxon>Aplousobranchia</taxon>
        <taxon>Clavelinidae</taxon>
        <taxon>Clavelina</taxon>
    </lineage>
</organism>
<keyword evidence="1" id="KW-0732">Signal</keyword>
<dbReference type="SMART" id="SM00638">
    <property type="entry name" value="LPD_N"/>
    <property type="match status" value="1"/>
</dbReference>
<evidence type="ECO:0000256" key="2">
    <source>
        <dbReference type="ARBA" id="ARBA00022761"/>
    </source>
</evidence>
<evidence type="ECO:0000313" key="9">
    <source>
        <dbReference type="Proteomes" id="UP001642483"/>
    </source>
</evidence>
<dbReference type="InterPro" id="IPR048484">
    <property type="entry name" value="LOC400499-like"/>
</dbReference>
<keyword evidence="4" id="KW-0325">Glycoprotein</keyword>
<dbReference type="InterPro" id="IPR015819">
    <property type="entry name" value="Lipid_transp_b-sht_shell"/>
</dbReference>
<dbReference type="InterPro" id="IPR015816">
    <property type="entry name" value="Vitellinogen_b-sht_N"/>
</dbReference>
<dbReference type="Pfam" id="PF01347">
    <property type="entry name" value="Vitellogenin_N"/>
    <property type="match status" value="1"/>
</dbReference>
<dbReference type="InterPro" id="IPR050733">
    <property type="entry name" value="Vitellogenin/Apolipophorin"/>
</dbReference>
<evidence type="ECO:0000259" key="6">
    <source>
        <dbReference type="PROSITE" id="PS51211"/>
    </source>
</evidence>
<dbReference type="SMART" id="SM01169">
    <property type="entry name" value="DUF1943"/>
    <property type="match status" value="1"/>
</dbReference>
<evidence type="ECO:0000259" key="7">
    <source>
        <dbReference type="PROSITE" id="PS51233"/>
    </source>
</evidence>
<dbReference type="Gene3D" id="2.30.230.10">
    <property type="entry name" value="Lipovitellin, beta-sheet shell regions, chain A"/>
    <property type="match status" value="1"/>
</dbReference>
<feature type="domain" description="Vitellogenin" evidence="6">
    <location>
        <begin position="38"/>
        <end position="654"/>
    </location>
</feature>
<dbReference type="InterPro" id="IPR015817">
    <property type="entry name" value="Vitellinogen_open_b-sht_sub1"/>
</dbReference>
<keyword evidence="3" id="KW-1015">Disulfide bond</keyword>
<dbReference type="PROSITE" id="PS51211">
    <property type="entry name" value="VITELLOGENIN"/>
    <property type="match status" value="1"/>
</dbReference>
<protein>
    <recommendedName>
        <fullName evidence="10">Vitellogenin</fullName>
    </recommendedName>
</protein>
<dbReference type="PANTHER" id="PTHR23345:SF15">
    <property type="entry name" value="VITELLOGENIN 1-RELATED"/>
    <property type="match status" value="1"/>
</dbReference>
<dbReference type="InterPro" id="IPR001846">
    <property type="entry name" value="VWF_type-D"/>
</dbReference>